<evidence type="ECO:0000256" key="4">
    <source>
        <dbReference type="ARBA" id="ARBA00023128"/>
    </source>
</evidence>
<evidence type="ECO:0000259" key="9">
    <source>
        <dbReference type="PROSITE" id="PS51686"/>
    </source>
</evidence>
<dbReference type="RefSeq" id="XP_034250355.1">
    <property type="nucleotide sequence ID" value="XM_034394464.1"/>
</dbReference>
<evidence type="ECO:0000256" key="5">
    <source>
        <dbReference type="ARBA" id="ARBA00042050"/>
    </source>
</evidence>
<gene>
    <name evidence="11" type="primary">LOC117650850</name>
</gene>
<keyword evidence="10" id="KW-1185">Reference proteome</keyword>
<dbReference type="GO" id="GO:0005762">
    <property type="term" value="C:mitochondrial large ribosomal subunit"/>
    <property type="evidence" value="ECO:0007669"/>
    <property type="project" value="TreeGrafter"/>
</dbReference>
<feature type="binding site" evidence="7">
    <location>
        <position position="382"/>
    </location>
    <ligand>
        <name>S-adenosyl-L-methionine</name>
        <dbReference type="ChEBI" id="CHEBI:59789"/>
    </ligand>
</feature>
<accession>A0A6P8ZYY8</accession>
<keyword evidence="7" id="KW-0694">RNA-binding</keyword>
<keyword evidence="3" id="KW-0809">Transit peptide</keyword>
<evidence type="ECO:0000256" key="3">
    <source>
        <dbReference type="ARBA" id="ARBA00022946"/>
    </source>
</evidence>
<evidence type="ECO:0000313" key="10">
    <source>
        <dbReference type="Proteomes" id="UP000515158"/>
    </source>
</evidence>
<dbReference type="GO" id="GO:0003723">
    <property type="term" value="F:RNA binding"/>
    <property type="evidence" value="ECO:0007669"/>
    <property type="project" value="UniProtKB-UniRule"/>
</dbReference>
<protein>
    <recommendedName>
        <fullName evidence="5">NOL1/NOP2/Sun domain family member 4</fullName>
    </recommendedName>
</protein>
<dbReference type="GO" id="GO:0008173">
    <property type="term" value="F:RNA methyltransferase activity"/>
    <property type="evidence" value="ECO:0007669"/>
    <property type="project" value="InterPro"/>
</dbReference>
<sequence length="539" mass="61348">MFAEMHLIRMTMLCHKFVSCTKRVGSHFCYYNSKRWASNAYKELERERNRSTTKALSHFDDFYGSLFQEQWPSIRVALLSAPKRGVVVNNFSDKERILKDLQNEGAYNIREIFEEQQKIVKDKFPDEVLMGSQDVYQVEGSIEEMLLRQQRADSDQIYPEPLHSISSEISRNSASKQFEEKASDDDDNFKVSEDPTKDLPLSETLKTADYDKSRLIAPGPLASEMSASLYDFVPATKLKGMDDYIPESAHYSYYKESPEAPIEIEPEDDIHFPHLLDIFAYERGNCDAFQLSQKGSTDVFDYHIISLGSLAPVLALDVKKGDVVLDLTSLNLDIPIIISQTLVPGLFIMNCDNTGRAKYFLRTMKSYFYDAGEMESNIHVSDCHPLEMEEKEKFNKIIVSVPNTRDRQAVTSEEENLFNPARVKQRIKIPEVQTAFLRKALELVKEGGTVVYVTESMSPIQNDGVVQKALEDLWTSSGMSFTIKDLSKGFEPLLPFMKITTSGKYGHLVVPFLPNNCGPLYFSKIVKNIEPKVNDVIIS</sequence>
<dbReference type="GeneID" id="117650850"/>
<dbReference type="Proteomes" id="UP000515158">
    <property type="component" value="Unplaced"/>
</dbReference>
<dbReference type="InterPro" id="IPR029063">
    <property type="entry name" value="SAM-dependent_MTases_sf"/>
</dbReference>
<evidence type="ECO:0000256" key="6">
    <source>
        <dbReference type="ARBA" id="ARBA00049302"/>
    </source>
</evidence>
<dbReference type="PANTHER" id="PTHR22808">
    <property type="entry name" value="NCL1 YEAST -RELATED NOL1/NOP2/FMU SUN DOMAIN-CONTAINING"/>
    <property type="match status" value="1"/>
</dbReference>
<evidence type="ECO:0000256" key="7">
    <source>
        <dbReference type="PROSITE-ProRule" id="PRU01023"/>
    </source>
</evidence>
<dbReference type="InterPro" id="IPR023267">
    <property type="entry name" value="RCMT"/>
</dbReference>
<evidence type="ECO:0000256" key="1">
    <source>
        <dbReference type="ARBA" id="ARBA00004173"/>
    </source>
</evidence>
<comment type="similarity">
    <text evidence="7">Belongs to the class I-like SAM-binding methyltransferase superfamily. RsmB/NOP family.</text>
</comment>
<comment type="caution">
    <text evidence="7">Lacks conserved residue(s) required for the propagation of feature annotation.</text>
</comment>
<dbReference type="OrthoDB" id="8020218at2759"/>
<keyword evidence="7" id="KW-0808">Transferase</keyword>
<keyword evidence="7" id="KW-0949">S-adenosyl-L-methionine</keyword>
<evidence type="ECO:0000256" key="8">
    <source>
        <dbReference type="SAM" id="MobiDB-lite"/>
    </source>
</evidence>
<keyword evidence="4" id="KW-0496">Mitochondrion</keyword>
<feature type="region of interest" description="Disordered" evidence="8">
    <location>
        <begin position="164"/>
        <end position="200"/>
    </location>
</feature>
<evidence type="ECO:0000256" key="2">
    <source>
        <dbReference type="ARBA" id="ARBA00022552"/>
    </source>
</evidence>
<evidence type="ECO:0000313" key="11">
    <source>
        <dbReference type="RefSeq" id="XP_034250355.1"/>
    </source>
</evidence>
<dbReference type="Gene3D" id="6.20.240.40">
    <property type="match status" value="1"/>
</dbReference>
<keyword evidence="7 11" id="KW-0489">Methyltransferase</keyword>
<dbReference type="SUPFAM" id="SSF53335">
    <property type="entry name" value="S-adenosyl-L-methionine-dependent methyltransferases"/>
    <property type="match status" value="1"/>
</dbReference>
<dbReference type="Gene3D" id="3.40.50.150">
    <property type="entry name" value="Vaccinia Virus protein VP39"/>
    <property type="match status" value="1"/>
</dbReference>
<proteinExistence type="inferred from homology"/>
<dbReference type="InterPro" id="IPR001678">
    <property type="entry name" value="MeTrfase_RsmB-F_NOP2_dom"/>
</dbReference>
<dbReference type="GO" id="GO:0031167">
    <property type="term" value="P:rRNA methylation"/>
    <property type="evidence" value="ECO:0007669"/>
    <property type="project" value="TreeGrafter"/>
</dbReference>
<dbReference type="FunCoup" id="A0A6P8ZYY8">
    <property type="interactions" value="343"/>
</dbReference>
<name>A0A6P8ZYY8_THRPL</name>
<dbReference type="KEGG" id="tpal:117650850"/>
<organism evidence="11">
    <name type="scientific">Thrips palmi</name>
    <name type="common">Melon thrips</name>
    <dbReference type="NCBI Taxonomy" id="161013"/>
    <lineage>
        <taxon>Eukaryota</taxon>
        <taxon>Metazoa</taxon>
        <taxon>Ecdysozoa</taxon>
        <taxon>Arthropoda</taxon>
        <taxon>Hexapoda</taxon>
        <taxon>Insecta</taxon>
        <taxon>Pterygota</taxon>
        <taxon>Neoptera</taxon>
        <taxon>Paraneoptera</taxon>
        <taxon>Thysanoptera</taxon>
        <taxon>Terebrantia</taxon>
        <taxon>Thripoidea</taxon>
        <taxon>Thripidae</taxon>
        <taxon>Thrips</taxon>
    </lineage>
</organism>
<comment type="subcellular location">
    <subcellularLocation>
        <location evidence="1">Mitochondrion</location>
    </subcellularLocation>
</comment>
<comment type="catalytic activity">
    <reaction evidence="6">
        <text>a cytidine in rRNA + S-adenosyl-L-methionine = a 5-methylcytidine in rRNA + S-adenosyl-L-homocysteine + H(+)</text>
        <dbReference type="Rhea" id="RHEA:61484"/>
        <dbReference type="Rhea" id="RHEA-COMP:15836"/>
        <dbReference type="Rhea" id="RHEA-COMP:15837"/>
        <dbReference type="ChEBI" id="CHEBI:15378"/>
        <dbReference type="ChEBI" id="CHEBI:57856"/>
        <dbReference type="ChEBI" id="CHEBI:59789"/>
        <dbReference type="ChEBI" id="CHEBI:74483"/>
        <dbReference type="ChEBI" id="CHEBI:82748"/>
    </reaction>
</comment>
<feature type="compositionally biased region" description="Basic and acidic residues" evidence="8">
    <location>
        <begin position="188"/>
        <end position="197"/>
    </location>
</feature>
<dbReference type="PANTHER" id="PTHR22808:SF3">
    <property type="entry name" value="5-METHYLCYTOSINE RRNA METHYLTRANSFERASE NSUN4"/>
    <property type="match status" value="1"/>
</dbReference>
<feature type="compositionally biased region" description="Low complexity" evidence="8">
    <location>
        <begin position="164"/>
        <end position="175"/>
    </location>
</feature>
<dbReference type="AlphaFoldDB" id="A0A6P8ZYY8"/>
<feature type="domain" description="SAM-dependent MTase RsmB/NOP-type" evidence="9">
    <location>
        <begin position="237"/>
        <end position="528"/>
    </location>
</feature>
<reference evidence="11" key="1">
    <citation type="submission" date="2025-08" db="UniProtKB">
        <authorList>
            <consortium name="RefSeq"/>
        </authorList>
    </citation>
    <scope>IDENTIFICATION</scope>
    <source>
        <tissue evidence="11">Total insect</tissue>
    </source>
</reference>
<dbReference type="InParanoid" id="A0A6P8ZYY8"/>
<keyword evidence="2" id="KW-0698">rRNA processing</keyword>
<dbReference type="PROSITE" id="PS51686">
    <property type="entry name" value="SAM_MT_RSMB_NOP"/>
    <property type="match status" value="1"/>
</dbReference>